<gene>
    <name evidence="1" type="ORF">HPB50_019479</name>
</gene>
<sequence>MRVLAVFLVVFAVLHGRHSAFIGIDMLPDIPVSPEFIMTFSLLEAVVRELFSDLDARPGTVSVESSTEKQSEESGLLVFNATTTATTEKPEVRVVPASAVENLHNVNQNRQHRMDLLFTFLKELDGRKCVSRLVCESAADAQRLGRVGNSTVQFFNSNLALKTGRGSVFLAAAETGRSRGLAGCAQEFADCTADLRHLLTVAGLIALLSLEKNRRHHFASPWRPRCRQRHPSAAEERTSRTATPGCFDAGRGLGCVRFGVVADGVGGDRTAARFSSASRQEPRSLRSLQTRPAREPARAARFSRNRIRWPKQARGGNDKTLPFEQFRFGNQQVTSEASKEEDPFCRRVDGSSLLCLRLWVRRCNNRSSSSTHQASSILWLEPECTREEEEAGAEISEFLRVDEAQAGK</sequence>
<dbReference type="Proteomes" id="UP000821845">
    <property type="component" value="Chromosome 4"/>
</dbReference>
<accession>A0ACB7SLK6</accession>
<proteinExistence type="predicted"/>
<evidence type="ECO:0000313" key="1">
    <source>
        <dbReference type="EMBL" id="KAH6934012.1"/>
    </source>
</evidence>
<reference evidence="1" key="1">
    <citation type="submission" date="2020-05" db="EMBL/GenBank/DDBJ databases">
        <title>Large-scale comparative analyses of tick genomes elucidate their genetic diversity and vector capacities.</title>
        <authorList>
            <person name="Jia N."/>
            <person name="Wang J."/>
            <person name="Shi W."/>
            <person name="Du L."/>
            <person name="Sun Y."/>
            <person name="Zhan W."/>
            <person name="Jiang J."/>
            <person name="Wang Q."/>
            <person name="Zhang B."/>
            <person name="Ji P."/>
            <person name="Sakyi L.B."/>
            <person name="Cui X."/>
            <person name="Yuan T."/>
            <person name="Jiang B."/>
            <person name="Yang W."/>
            <person name="Lam T.T.-Y."/>
            <person name="Chang Q."/>
            <person name="Ding S."/>
            <person name="Wang X."/>
            <person name="Zhu J."/>
            <person name="Ruan X."/>
            <person name="Zhao L."/>
            <person name="Wei J."/>
            <person name="Que T."/>
            <person name="Du C."/>
            <person name="Cheng J."/>
            <person name="Dai P."/>
            <person name="Han X."/>
            <person name="Huang E."/>
            <person name="Gao Y."/>
            <person name="Liu J."/>
            <person name="Shao H."/>
            <person name="Ye R."/>
            <person name="Li L."/>
            <person name="Wei W."/>
            <person name="Wang X."/>
            <person name="Wang C."/>
            <person name="Yang T."/>
            <person name="Huo Q."/>
            <person name="Li W."/>
            <person name="Guo W."/>
            <person name="Chen H."/>
            <person name="Zhou L."/>
            <person name="Ni X."/>
            <person name="Tian J."/>
            <person name="Zhou Y."/>
            <person name="Sheng Y."/>
            <person name="Liu T."/>
            <person name="Pan Y."/>
            <person name="Xia L."/>
            <person name="Li J."/>
            <person name="Zhao F."/>
            <person name="Cao W."/>
        </authorList>
    </citation>
    <scope>NUCLEOTIDE SEQUENCE</scope>
    <source>
        <strain evidence="1">Hyas-2018</strain>
    </source>
</reference>
<dbReference type="EMBL" id="CM023484">
    <property type="protein sequence ID" value="KAH6934012.1"/>
    <property type="molecule type" value="Genomic_DNA"/>
</dbReference>
<evidence type="ECO:0000313" key="2">
    <source>
        <dbReference type="Proteomes" id="UP000821845"/>
    </source>
</evidence>
<organism evidence="1 2">
    <name type="scientific">Hyalomma asiaticum</name>
    <name type="common">Tick</name>
    <dbReference type="NCBI Taxonomy" id="266040"/>
    <lineage>
        <taxon>Eukaryota</taxon>
        <taxon>Metazoa</taxon>
        <taxon>Ecdysozoa</taxon>
        <taxon>Arthropoda</taxon>
        <taxon>Chelicerata</taxon>
        <taxon>Arachnida</taxon>
        <taxon>Acari</taxon>
        <taxon>Parasitiformes</taxon>
        <taxon>Ixodida</taxon>
        <taxon>Ixodoidea</taxon>
        <taxon>Ixodidae</taxon>
        <taxon>Hyalomminae</taxon>
        <taxon>Hyalomma</taxon>
    </lineage>
</organism>
<comment type="caution">
    <text evidence="1">The sequence shown here is derived from an EMBL/GenBank/DDBJ whole genome shotgun (WGS) entry which is preliminary data.</text>
</comment>
<name>A0ACB7SLK6_HYAAI</name>
<protein>
    <submittedName>
        <fullName evidence="1">Uncharacterized protein</fullName>
    </submittedName>
</protein>
<keyword evidence="2" id="KW-1185">Reference proteome</keyword>